<name>A0A327ZBD3_9ACTN</name>
<protein>
    <recommendedName>
        <fullName evidence="5">Lipoprotein</fullName>
    </recommendedName>
</protein>
<keyword evidence="2" id="KW-0732">Signal</keyword>
<evidence type="ECO:0000313" key="4">
    <source>
        <dbReference type="Proteomes" id="UP000249341"/>
    </source>
</evidence>
<dbReference type="RefSeq" id="WP_111650713.1">
    <property type="nucleotide sequence ID" value="NZ_JACHWI010000006.1"/>
</dbReference>
<evidence type="ECO:0000256" key="1">
    <source>
        <dbReference type="SAM" id="MobiDB-lite"/>
    </source>
</evidence>
<keyword evidence="4" id="KW-1185">Reference proteome</keyword>
<proteinExistence type="predicted"/>
<dbReference type="Proteomes" id="UP000249341">
    <property type="component" value="Unassembled WGS sequence"/>
</dbReference>
<dbReference type="EMBL" id="QLMJ01000009">
    <property type="protein sequence ID" value="RAK35708.1"/>
    <property type="molecule type" value="Genomic_DNA"/>
</dbReference>
<dbReference type="AlphaFoldDB" id="A0A327ZBD3"/>
<accession>A0A327ZBD3</accession>
<gene>
    <name evidence="3" type="ORF">B0I29_109182</name>
</gene>
<reference evidence="3 4" key="1">
    <citation type="submission" date="2018-06" db="EMBL/GenBank/DDBJ databases">
        <title>Genomic Encyclopedia of Type Strains, Phase III (KMG-III): the genomes of soil and plant-associated and newly described type strains.</title>
        <authorList>
            <person name="Whitman W."/>
        </authorList>
    </citation>
    <scope>NUCLEOTIDE SEQUENCE [LARGE SCALE GENOMIC DNA]</scope>
    <source>
        <strain evidence="3 4">CGMCC 4.7090</strain>
    </source>
</reference>
<comment type="caution">
    <text evidence="3">The sequence shown here is derived from an EMBL/GenBank/DDBJ whole genome shotgun (WGS) entry which is preliminary data.</text>
</comment>
<organism evidence="3 4">
    <name type="scientific">Actinoplanes lutulentus</name>
    <dbReference type="NCBI Taxonomy" id="1287878"/>
    <lineage>
        <taxon>Bacteria</taxon>
        <taxon>Bacillati</taxon>
        <taxon>Actinomycetota</taxon>
        <taxon>Actinomycetes</taxon>
        <taxon>Micromonosporales</taxon>
        <taxon>Micromonosporaceae</taxon>
        <taxon>Actinoplanes</taxon>
    </lineage>
</organism>
<evidence type="ECO:0000256" key="2">
    <source>
        <dbReference type="SAM" id="SignalP"/>
    </source>
</evidence>
<dbReference type="OrthoDB" id="3311125at2"/>
<feature type="compositionally biased region" description="Low complexity" evidence="1">
    <location>
        <begin position="47"/>
        <end position="63"/>
    </location>
</feature>
<feature type="chain" id="PRO_5016453941" description="Lipoprotein" evidence="2">
    <location>
        <begin position="26"/>
        <end position="194"/>
    </location>
</feature>
<evidence type="ECO:0008006" key="5">
    <source>
        <dbReference type="Google" id="ProtNLM"/>
    </source>
</evidence>
<sequence length="194" mass="20255">MRERTGRHLAAAIALALTVSGCAGAGAGAQAEATNDAVGKGFPIVTPPAAESPSPTPSSSVPAATAKPIVKYSACSSGGTVTFTATYQDDFEFHHVFIDTDGDHRTGYTGVDVAGDFGADIMIENDLLFRSNGTEWSWVEVKAKSPLLSRSGDTYRWRLKAAQGRGRVVFNGDDGTTEVTTPVVTLKECDGPAS</sequence>
<evidence type="ECO:0000313" key="3">
    <source>
        <dbReference type="EMBL" id="RAK35708.1"/>
    </source>
</evidence>
<feature type="signal peptide" evidence="2">
    <location>
        <begin position="1"/>
        <end position="25"/>
    </location>
</feature>
<feature type="region of interest" description="Disordered" evidence="1">
    <location>
        <begin position="42"/>
        <end position="63"/>
    </location>
</feature>
<dbReference type="PROSITE" id="PS51257">
    <property type="entry name" value="PROKAR_LIPOPROTEIN"/>
    <property type="match status" value="1"/>
</dbReference>